<gene>
    <name evidence="7" type="primary">LOC108568592</name>
</gene>
<evidence type="ECO:0000313" key="7">
    <source>
        <dbReference type="RefSeq" id="XP_017785265.1"/>
    </source>
</evidence>
<comment type="similarity">
    <text evidence="2">Belongs to the carotenoid oxygenase family.</text>
</comment>
<keyword evidence="5" id="KW-0408">Iron</keyword>
<evidence type="ECO:0000256" key="4">
    <source>
        <dbReference type="ARBA" id="ARBA00023002"/>
    </source>
</evidence>
<organism evidence="6 7">
    <name type="scientific">Nicrophorus vespilloides</name>
    <name type="common">Boreal carrion beetle</name>
    <dbReference type="NCBI Taxonomy" id="110193"/>
    <lineage>
        <taxon>Eukaryota</taxon>
        <taxon>Metazoa</taxon>
        <taxon>Ecdysozoa</taxon>
        <taxon>Arthropoda</taxon>
        <taxon>Hexapoda</taxon>
        <taxon>Insecta</taxon>
        <taxon>Pterygota</taxon>
        <taxon>Neoptera</taxon>
        <taxon>Endopterygota</taxon>
        <taxon>Coleoptera</taxon>
        <taxon>Polyphaga</taxon>
        <taxon>Staphyliniformia</taxon>
        <taxon>Silphidae</taxon>
        <taxon>Nicrophorinae</taxon>
        <taxon>Nicrophorus</taxon>
    </lineage>
</organism>
<proteinExistence type="inferred from homology"/>
<reference evidence="7" key="1">
    <citation type="submission" date="2025-08" db="UniProtKB">
        <authorList>
            <consortium name="RefSeq"/>
        </authorList>
    </citation>
    <scope>IDENTIFICATION</scope>
    <source>
        <tissue evidence="7">Whole Larva</tissue>
    </source>
</reference>
<dbReference type="Pfam" id="PF03055">
    <property type="entry name" value="RPE65"/>
    <property type="match status" value="1"/>
</dbReference>
<dbReference type="Proteomes" id="UP000695000">
    <property type="component" value="Unplaced"/>
</dbReference>
<keyword evidence="3" id="KW-0479">Metal-binding</keyword>
<evidence type="ECO:0000313" key="6">
    <source>
        <dbReference type="Proteomes" id="UP000695000"/>
    </source>
</evidence>
<evidence type="ECO:0000256" key="5">
    <source>
        <dbReference type="ARBA" id="ARBA00023004"/>
    </source>
</evidence>
<protein>
    <submittedName>
        <fullName evidence="7">Carotenoid isomerooxygenase</fullName>
    </submittedName>
</protein>
<dbReference type="GeneID" id="108568592"/>
<dbReference type="InterPro" id="IPR004294">
    <property type="entry name" value="Carotenoid_Oase"/>
</dbReference>
<sequence>MSGVKKQLNLRKENREVFDWSPLPARKKLGEVPKIDNQSKDLYPNCDVNVWLRSCDEEVTEPILGKVTGEIPKWLEGSLYRNGPGSIKVGSEEFGHLFDGSAHIHRFIINSGNVKYQCRFLRSDVYKRNVEANCIVATEFGTKSVADPCNSIFKRVTSLFKPEKMMSDNAMISIYPFGKDLYAFGESPVIHRIDTDNLDSLGKVNVYERIGLISQSSHPHIESDGSVYNLGMVVGTSGPVHNIVRYPIGSSSEEMFDNAKVVASLPARWMLHPSYMHTFGITENYFVIVEQPLSLSLPSMVKCTLKNDPLVGSFSWYGEEMTQINLICRKTGRCVRKFFAESFFYLHIINQYEDAEDETVVLDVCGYRDPAMIDCMYIDAMRNMQKNPDYAKMFRGRPLRFILPMLMTDEKVGKAGAEISDDGEICVKPLKLCDLGCETPRINYERHLGRKYRYFYAISSDVDADNPGTIIKVDTCMRNCKTWCEPNCYPSEPIFIANPDCKDEDDGIVVSSMIWGGEDTNTVGILILDAKTFSEITRAVFTTPSAVPKCLHGWFQPLQTHKQIIT</sequence>
<name>A0ABM1NEL5_NICVS</name>
<keyword evidence="6" id="KW-1185">Reference proteome</keyword>
<comment type="cofactor">
    <cofactor evidence="1">
        <name>Fe(2+)</name>
        <dbReference type="ChEBI" id="CHEBI:29033"/>
    </cofactor>
</comment>
<accession>A0ABM1NEL5</accession>
<keyword evidence="4" id="KW-0560">Oxidoreductase</keyword>
<evidence type="ECO:0000256" key="3">
    <source>
        <dbReference type="ARBA" id="ARBA00022723"/>
    </source>
</evidence>
<dbReference type="PANTHER" id="PTHR10543:SF24">
    <property type="entry name" value="CAROTENOID ISOMEROOXYGENASE"/>
    <property type="match status" value="1"/>
</dbReference>
<evidence type="ECO:0000256" key="1">
    <source>
        <dbReference type="ARBA" id="ARBA00001954"/>
    </source>
</evidence>
<evidence type="ECO:0000256" key="2">
    <source>
        <dbReference type="ARBA" id="ARBA00006787"/>
    </source>
</evidence>
<dbReference type="PANTHER" id="PTHR10543">
    <property type="entry name" value="BETA-CAROTENE DIOXYGENASE"/>
    <property type="match status" value="1"/>
</dbReference>
<dbReference type="RefSeq" id="XP_017785265.1">
    <property type="nucleotide sequence ID" value="XM_017929776.1"/>
</dbReference>